<evidence type="ECO:0000313" key="25">
    <source>
        <dbReference type="Proteomes" id="UP000282837"/>
    </source>
</evidence>
<evidence type="ECO:0000256" key="2">
    <source>
        <dbReference type="ARBA" id="ARBA00004371"/>
    </source>
</evidence>
<dbReference type="InterPro" id="IPR039866">
    <property type="entry name" value="CPQ"/>
</dbReference>
<feature type="chain" id="PRO_5019436775" description="Carboxypeptidase Q" evidence="22">
    <location>
        <begin position="23"/>
        <end position="445"/>
    </location>
</feature>
<evidence type="ECO:0000256" key="10">
    <source>
        <dbReference type="ARBA" id="ARBA00022729"/>
    </source>
</evidence>
<dbReference type="OrthoDB" id="9769665at2"/>
<keyword evidence="15" id="KW-0482">Metalloprotease</keyword>
<dbReference type="Gene3D" id="3.40.630.10">
    <property type="entry name" value="Zn peptidases"/>
    <property type="match status" value="1"/>
</dbReference>
<keyword evidence="25" id="KW-1185">Reference proteome</keyword>
<comment type="subunit">
    <text evidence="19">Homodimer. The monomeric form is inactive while the homodimer is active.</text>
</comment>
<keyword evidence="11" id="KW-0378">Hydrolase</keyword>
<organism evidence="24 25">
    <name type="scientific">Novosphingobium umbonatum</name>
    <dbReference type="NCBI Taxonomy" id="1908524"/>
    <lineage>
        <taxon>Bacteria</taxon>
        <taxon>Pseudomonadati</taxon>
        <taxon>Pseudomonadota</taxon>
        <taxon>Alphaproteobacteria</taxon>
        <taxon>Sphingomonadales</taxon>
        <taxon>Sphingomonadaceae</taxon>
        <taxon>Novosphingobium</taxon>
    </lineage>
</organism>
<evidence type="ECO:0000256" key="15">
    <source>
        <dbReference type="ARBA" id="ARBA00023049"/>
    </source>
</evidence>
<protein>
    <recommendedName>
        <fullName evidence="5">Carboxypeptidase Q</fullName>
    </recommendedName>
    <alternativeName>
        <fullName evidence="20">Plasma glutamate carboxypeptidase</fullName>
    </alternativeName>
</protein>
<evidence type="ECO:0000256" key="22">
    <source>
        <dbReference type="SAM" id="SignalP"/>
    </source>
</evidence>
<dbReference type="EMBL" id="SACO01000003">
    <property type="protein sequence ID" value="RVU06344.1"/>
    <property type="molecule type" value="Genomic_DNA"/>
</dbReference>
<evidence type="ECO:0000256" key="21">
    <source>
        <dbReference type="SAM" id="MobiDB-lite"/>
    </source>
</evidence>
<keyword evidence="16" id="KW-0865">Zymogen</keyword>
<evidence type="ECO:0000256" key="1">
    <source>
        <dbReference type="ARBA" id="ARBA00004240"/>
    </source>
</evidence>
<keyword evidence="7" id="KW-0121">Carboxypeptidase</keyword>
<dbReference type="SUPFAM" id="SSF53187">
    <property type="entry name" value="Zn-dependent exopeptidases"/>
    <property type="match status" value="1"/>
</dbReference>
<dbReference type="PANTHER" id="PTHR12053">
    <property type="entry name" value="PROTEASE FAMILY M28 PLASMA GLUTAMATE CARBOXYPEPTIDASE-RELATED"/>
    <property type="match status" value="1"/>
</dbReference>
<evidence type="ECO:0000256" key="20">
    <source>
        <dbReference type="ARBA" id="ARBA00033328"/>
    </source>
</evidence>
<proteinExistence type="predicted"/>
<keyword evidence="13" id="KW-0862">Zinc</keyword>
<accession>A0A437N8U4</accession>
<dbReference type="GO" id="GO:0005764">
    <property type="term" value="C:lysosome"/>
    <property type="evidence" value="ECO:0007669"/>
    <property type="project" value="UniProtKB-SubCell"/>
</dbReference>
<dbReference type="GO" id="GO:0004180">
    <property type="term" value="F:carboxypeptidase activity"/>
    <property type="evidence" value="ECO:0007669"/>
    <property type="project" value="UniProtKB-KW"/>
</dbReference>
<comment type="subcellular location">
    <subcellularLocation>
        <location evidence="1">Endoplasmic reticulum</location>
    </subcellularLocation>
    <subcellularLocation>
        <location evidence="3">Golgi apparatus</location>
    </subcellularLocation>
    <subcellularLocation>
        <location evidence="2">Lysosome</location>
    </subcellularLocation>
    <subcellularLocation>
        <location evidence="4">Secreted</location>
    </subcellularLocation>
</comment>
<evidence type="ECO:0000256" key="5">
    <source>
        <dbReference type="ARBA" id="ARBA00014116"/>
    </source>
</evidence>
<dbReference type="GO" id="GO:0046872">
    <property type="term" value="F:metal ion binding"/>
    <property type="evidence" value="ECO:0007669"/>
    <property type="project" value="UniProtKB-KW"/>
</dbReference>
<feature type="region of interest" description="Disordered" evidence="21">
    <location>
        <begin position="182"/>
        <end position="201"/>
    </location>
</feature>
<feature type="signal peptide" evidence="22">
    <location>
        <begin position="1"/>
        <end position="22"/>
    </location>
</feature>
<dbReference type="Pfam" id="PF04389">
    <property type="entry name" value="Peptidase_M28"/>
    <property type="match status" value="1"/>
</dbReference>
<evidence type="ECO:0000256" key="12">
    <source>
        <dbReference type="ARBA" id="ARBA00022824"/>
    </source>
</evidence>
<evidence type="ECO:0000256" key="8">
    <source>
        <dbReference type="ARBA" id="ARBA00022670"/>
    </source>
</evidence>
<name>A0A437N8U4_9SPHN</name>
<comment type="caution">
    <text evidence="24">The sequence shown here is derived from an EMBL/GenBank/DDBJ whole genome shotgun (WGS) entry which is preliminary data.</text>
</comment>
<evidence type="ECO:0000256" key="3">
    <source>
        <dbReference type="ARBA" id="ARBA00004555"/>
    </source>
</evidence>
<keyword evidence="12" id="KW-0256">Endoplasmic reticulum</keyword>
<dbReference type="InterPro" id="IPR007484">
    <property type="entry name" value="Peptidase_M28"/>
</dbReference>
<keyword evidence="10 22" id="KW-0732">Signal</keyword>
<evidence type="ECO:0000256" key="18">
    <source>
        <dbReference type="ARBA" id="ARBA00023228"/>
    </source>
</evidence>
<dbReference type="GO" id="GO:0070573">
    <property type="term" value="F:metallodipeptidase activity"/>
    <property type="evidence" value="ECO:0007669"/>
    <property type="project" value="InterPro"/>
</dbReference>
<dbReference type="Proteomes" id="UP000282837">
    <property type="component" value="Unassembled WGS sequence"/>
</dbReference>
<dbReference type="GO" id="GO:0005576">
    <property type="term" value="C:extracellular region"/>
    <property type="evidence" value="ECO:0007669"/>
    <property type="project" value="UniProtKB-SubCell"/>
</dbReference>
<keyword evidence="6" id="KW-0964">Secreted</keyword>
<dbReference type="GO" id="GO:0006508">
    <property type="term" value="P:proteolysis"/>
    <property type="evidence" value="ECO:0007669"/>
    <property type="project" value="UniProtKB-KW"/>
</dbReference>
<sequence length="445" mass="46152">MNKFRKILALSASLAASASLHAAPVPADAYSIVADLTTEVGQRLAGTDREAAARDWAVARLKALGFAKVHVETFPIPGWERGEEKAMITAPVPQKLAVTALGHSGATPAGGVSGELVYFPTLDALKSAPDGSLKGKIAFVDHAFKPAQDGAGYGPFGQPRRIGPIIAAQKGAAALLIRSAGTDHTRDPHTGVTNAPKDGAPLPAGAVSGTDADLVARLAAKGQVMRVAVTLTPRFTGTVTSGNVIADLPGKDPSLAPILVGCHLDSWDLGTGAIDDASGCAIVTAAALQASKDGQLARSIRVLWAGSEEIGGFGGQDYAKVHAKEPHALVMESDSGADRVYATEMAFAPADKVLADKLAAALAQMGITQSLGHPEGGEDVGYTAVSQKTAVIDLKQDATRYFDWHHTPSDTLERIDPVQLQQNVDAWALVLKILGNETKAITKLP</sequence>
<feature type="domain" description="Peptidase M28" evidence="23">
    <location>
        <begin position="243"/>
        <end position="428"/>
    </location>
</feature>
<dbReference type="PANTHER" id="PTHR12053:SF3">
    <property type="entry name" value="CARBOXYPEPTIDASE Q"/>
    <property type="match status" value="1"/>
</dbReference>
<evidence type="ECO:0000259" key="23">
    <source>
        <dbReference type="Pfam" id="PF04389"/>
    </source>
</evidence>
<evidence type="ECO:0000256" key="11">
    <source>
        <dbReference type="ARBA" id="ARBA00022801"/>
    </source>
</evidence>
<keyword evidence="8" id="KW-0645">Protease</keyword>
<evidence type="ECO:0000256" key="9">
    <source>
        <dbReference type="ARBA" id="ARBA00022723"/>
    </source>
</evidence>
<evidence type="ECO:0000313" key="24">
    <source>
        <dbReference type="EMBL" id="RVU06344.1"/>
    </source>
</evidence>
<evidence type="ECO:0000256" key="7">
    <source>
        <dbReference type="ARBA" id="ARBA00022645"/>
    </source>
</evidence>
<evidence type="ECO:0000256" key="4">
    <source>
        <dbReference type="ARBA" id="ARBA00004613"/>
    </source>
</evidence>
<dbReference type="AlphaFoldDB" id="A0A437N8U4"/>
<evidence type="ECO:0000256" key="13">
    <source>
        <dbReference type="ARBA" id="ARBA00022833"/>
    </source>
</evidence>
<keyword evidence="18" id="KW-0458">Lysosome</keyword>
<evidence type="ECO:0000256" key="6">
    <source>
        <dbReference type="ARBA" id="ARBA00022525"/>
    </source>
</evidence>
<keyword evidence="14" id="KW-0333">Golgi apparatus</keyword>
<keyword evidence="17" id="KW-0325">Glycoprotein</keyword>
<evidence type="ECO:0000256" key="16">
    <source>
        <dbReference type="ARBA" id="ARBA00023145"/>
    </source>
</evidence>
<gene>
    <name evidence="24" type="ORF">EOE18_05840</name>
</gene>
<evidence type="ECO:0000256" key="19">
    <source>
        <dbReference type="ARBA" id="ARBA00025833"/>
    </source>
</evidence>
<dbReference type="Gene3D" id="3.50.30.30">
    <property type="match status" value="1"/>
</dbReference>
<reference evidence="24 25" key="1">
    <citation type="submission" date="2019-01" db="EMBL/GenBank/DDBJ databases">
        <authorList>
            <person name="Chen W.-M."/>
        </authorList>
    </citation>
    <scope>NUCLEOTIDE SEQUENCE [LARGE SCALE GENOMIC DNA]</scope>
    <source>
        <strain evidence="24 25">FSY-9</strain>
    </source>
</reference>
<dbReference type="RefSeq" id="WP_127707151.1">
    <property type="nucleotide sequence ID" value="NZ_SACO01000003.1"/>
</dbReference>
<evidence type="ECO:0000256" key="14">
    <source>
        <dbReference type="ARBA" id="ARBA00023034"/>
    </source>
</evidence>
<keyword evidence="9" id="KW-0479">Metal-binding</keyword>
<evidence type="ECO:0000256" key="17">
    <source>
        <dbReference type="ARBA" id="ARBA00023180"/>
    </source>
</evidence>